<dbReference type="HOGENOM" id="CLU_682883_0_0_0"/>
<evidence type="ECO:0000313" key="1">
    <source>
        <dbReference type="EMBL" id="AHG92988.1"/>
    </source>
</evidence>
<dbReference type="Proteomes" id="UP000019151">
    <property type="component" value="Plasmid 1"/>
</dbReference>
<dbReference type="OrthoDB" id="8089803at2"/>
<dbReference type="SUPFAM" id="SSF48371">
    <property type="entry name" value="ARM repeat"/>
    <property type="match status" value="1"/>
</dbReference>
<evidence type="ECO:0000313" key="2">
    <source>
        <dbReference type="Proteomes" id="UP000019151"/>
    </source>
</evidence>
<dbReference type="RefSeq" id="WP_025414303.1">
    <property type="nucleotide sequence ID" value="NZ_CP007129.1"/>
</dbReference>
<dbReference type="KEGG" id="gba:J421_5453"/>
<keyword evidence="1" id="KW-0614">Plasmid</keyword>
<gene>
    <name evidence="1" type="ORF">J421_5453</name>
</gene>
<dbReference type="InParanoid" id="W0RTR7"/>
<protein>
    <recommendedName>
        <fullName evidence="3">PBS lyase HEAT domain protein repeat-containing protein</fullName>
    </recommendedName>
</protein>
<dbReference type="AlphaFoldDB" id="W0RTR7"/>
<organism evidence="1 2">
    <name type="scientific">Gemmatirosa kalamazoonensis</name>
    <dbReference type="NCBI Taxonomy" id="861299"/>
    <lineage>
        <taxon>Bacteria</taxon>
        <taxon>Pseudomonadati</taxon>
        <taxon>Gemmatimonadota</taxon>
        <taxon>Gemmatimonadia</taxon>
        <taxon>Gemmatimonadales</taxon>
        <taxon>Gemmatimonadaceae</taxon>
        <taxon>Gemmatirosa</taxon>
    </lineage>
</organism>
<name>W0RTR7_9BACT</name>
<evidence type="ECO:0008006" key="3">
    <source>
        <dbReference type="Google" id="ProtNLM"/>
    </source>
</evidence>
<dbReference type="InterPro" id="IPR016024">
    <property type="entry name" value="ARM-type_fold"/>
</dbReference>
<accession>W0RTR7</accession>
<reference evidence="1 2" key="1">
    <citation type="journal article" date="2014" name="Genome Announc.">
        <title>Genome Sequence and Methylome of Soil Bacterium Gemmatirosa kalamazoonensis KBS708T, a Member of the Rarely Cultivated Gemmatimonadetes Phylum.</title>
        <authorList>
            <person name="Debruyn J.M."/>
            <person name="Radosevich M."/>
            <person name="Wommack K.E."/>
            <person name="Polson S.W."/>
            <person name="Hauser L.J."/>
            <person name="Fawaz M.N."/>
            <person name="Korlach J."/>
            <person name="Tsai Y.C."/>
        </authorList>
    </citation>
    <scope>NUCLEOTIDE SEQUENCE [LARGE SCALE GENOMIC DNA]</scope>
    <source>
        <strain evidence="1 2">KBS708</strain>
        <plasmid evidence="2">Plasmid 1</plasmid>
    </source>
</reference>
<keyword evidence="2" id="KW-1185">Reference proteome</keyword>
<geneLocation type="plasmid" evidence="1 2">
    <name>1</name>
</geneLocation>
<proteinExistence type="predicted"/>
<sequence>MTAPPLTFIPDLLELHFEELQFLWARRRAALRSPQQTARTLAALDERVEAHTQGMLVVGAKMLPLVEPSLTEGGPDAAFAAAYALLRAGDPALAARVVDAVPNASPKARRGLAEALRHAHNPAVHASLAALARSGEPAHVALALEVFAFRGALQAEAVGPTLDALLAHDDGAVRAAAWRVATYLCAPVDPKHYSAALADDPPGLRVAALEAAAWARVPGVVAYARQAAARPAPETLDALRLLAVLGGPDDARRVAAVVRVPELGPARFACAGASGRPELVEPLIAEMAGDDAATAVAAGATFAKLTGHDVTSTRTAEVTVDEDLTDTVALPDPERARAVWGKLAPALAGAERICGGIDVARPIDADAAARMDMESRWDLFLRARYLNTWHGLPAQLEVLAPRA</sequence>
<dbReference type="EMBL" id="CP007129">
    <property type="protein sequence ID" value="AHG92988.1"/>
    <property type="molecule type" value="Genomic_DNA"/>
</dbReference>